<keyword evidence="4" id="KW-1185">Reference proteome</keyword>
<dbReference type="InterPro" id="IPR043129">
    <property type="entry name" value="ATPase_NBD"/>
</dbReference>
<dbReference type="SUPFAM" id="SSF46785">
    <property type="entry name" value="Winged helix' DNA-binding domain"/>
    <property type="match status" value="1"/>
</dbReference>
<dbReference type="RefSeq" id="WP_048696262.1">
    <property type="nucleotide sequence ID" value="NZ_HG764815.1"/>
</dbReference>
<sequence>MNSASPAPGSQSSLRERNLLRVLDTVTSLGSLTQVEIAEQTGLSAATVSNMVRDLHAAGVVSLTPGTRNGRRAVHVALATPDGVIGAMVFGDRDVRVAVAASPERILSSTRMPLPAEHAADEGLNRAAILIADLLEQLGHEPSELLAVGVGIPAPIDSVSGQVGSSGILPGWRGVDIEVAAGDALRTPTQVDNTANLAAIGELNAGALQGVQDAIHVKMSYGVGAGLIIDGSLYRGSAGTAGEIGHVTIDDRGAVCRCGNRGCLDTVVGSAAILDALRPTHGGVTLKDVISRALAGDTACQRVLGDAGDALGSALSAVVNLLNPQMISVGGQMARVGELLLGPARRTIERCALPSAGQSVTIVPGVLGDEADVIGALHLAHEMRETAQRAGLALA</sequence>
<protein>
    <submittedName>
        <fullName evidence="3">ROK family protein</fullName>
    </submittedName>
</protein>
<dbReference type="InterPro" id="IPR036388">
    <property type="entry name" value="WH-like_DNA-bd_sf"/>
</dbReference>
<dbReference type="AlphaFoldDB" id="W6K330"/>
<dbReference type="OrthoDB" id="3189808at2"/>
<feature type="domain" description="HTH marR-type" evidence="2">
    <location>
        <begin position="21"/>
        <end position="72"/>
    </location>
</feature>
<dbReference type="Gene3D" id="1.10.10.10">
    <property type="entry name" value="Winged helix-like DNA-binding domain superfamily/Winged helix DNA-binding domain"/>
    <property type="match status" value="1"/>
</dbReference>
<evidence type="ECO:0000313" key="3">
    <source>
        <dbReference type="EMBL" id="CCH75686.1"/>
    </source>
</evidence>
<dbReference type="GO" id="GO:0003700">
    <property type="term" value="F:DNA-binding transcription factor activity"/>
    <property type="evidence" value="ECO:0007669"/>
    <property type="project" value="InterPro"/>
</dbReference>
<reference evidence="3 4" key="1">
    <citation type="journal article" date="2013" name="ISME J.">
        <title>A metabolic model for members of the genus Tetrasphaera involved in enhanced biological phosphorus removal.</title>
        <authorList>
            <person name="Kristiansen R."/>
            <person name="Nguyen H.T.T."/>
            <person name="Saunders A.M."/>
            <person name="Nielsen J.L."/>
            <person name="Wimmer R."/>
            <person name="Le V.Q."/>
            <person name="McIlroy S.J."/>
            <person name="Petrovski S."/>
            <person name="Seviour R.J."/>
            <person name="Calteau A."/>
            <person name="Nielsen K.L."/>
            <person name="Nielsen P.H."/>
        </authorList>
    </citation>
    <scope>NUCLEOTIDE SEQUENCE [LARGE SCALE GENOMIC DNA]</scope>
    <source>
        <strain evidence="3 4">Ben110</strain>
    </source>
</reference>
<dbReference type="STRING" id="1193182.BN11_890016"/>
<gene>
    <name evidence="3" type="ORF">BN11_890016</name>
</gene>
<dbReference type="Pfam" id="PF12802">
    <property type="entry name" value="MarR_2"/>
    <property type="match status" value="1"/>
</dbReference>
<dbReference type="Proteomes" id="UP000035763">
    <property type="component" value="Unassembled WGS sequence"/>
</dbReference>
<evidence type="ECO:0000256" key="1">
    <source>
        <dbReference type="ARBA" id="ARBA00006479"/>
    </source>
</evidence>
<accession>W6K330</accession>
<organism evidence="3 4">
    <name type="scientific">Nostocoides australiense Ben110</name>
    <dbReference type="NCBI Taxonomy" id="1193182"/>
    <lineage>
        <taxon>Bacteria</taxon>
        <taxon>Bacillati</taxon>
        <taxon>Actinomycetota</taxon>
        <taxon>Actinomycetes</taxon>
        <taxon>Micrococcales</taxon>
        <taxon>Intrasporangiaceae</taxon>
        <taxon>Nostocoides</taxon>
    </lineage>
</organism>
<dbReference type="SUPFAM" id="SSF53067">
    <property type="entry name" value="Actin-like ATPase domain"/>
    <property type="match status" value="1"/>
</dbReference>
<dbReference type="Pfam" id="PF00480">
    <property type="entry name" value="ROK"/>
    <property type="match status" value="1"/>
</dbReference>
<dbReference type="PANTHER" id="PTHR18964">
    <property type="entry name" value="ROK (REPRESSOR, ORF, KINASE) FAMILY"/>
    <property type="match status" value="1"/>
</dbReference>
<comment type="similarity">
    <text evidence="1">Belongs to the ROK (NagC/XylR) family.</text>
</comment>
<dbReference type="InterPro" id="IPR049874">
    <property type="entry name" value="ROK_cs"/>
</dbReference>
<comment type="caution">
    <text evidence="3">The sequence shown here is derived from an EMBL/GenBank/DDBJ whole genome shotgun (WGS) entry which is preliminary data.</text>
</comment>
<evidence type="ECO:0000313" key="4">
    <source>
        <dbReference type="Proteomes" id="UP000035763"/>
    </source>
</evidence>
<proteinExistence type="inferred from homology"/>
<dbReference type="InterPro" id="IPR036390">
    <property type="entry name" value="WH_DNA-bd_sf"/>
</dbReference>
<dbReference type="PROSITE" id="PS01125">
    <property type="entry name" value="ROK"/>
    <property type="match status" value="1"/>
</dbReference>
<dbReference type="EMBL" id="CAJA01000517">
    <property type="protein sequence ID" value="CCH75686.1"/>
    <property type="molecule type" value="Genomic_DNA"/>
</dbReference>
<name>W6K330_9MICO</name>
<dbReference type="PANTHER" id="PTHR18964:SF173">
    <property type="entry name" value="GLUCOKINASE"/>
    <property type="match status" value="1"/>
</dbReference>
<dbReference type="InterPro" id="IPR000600">
    <property type="entry name" value="ROK"/>
</dbReference>
<dbReference type="InterPro" id="IPR000835">
    <property type="entry name" value="HTH_MarR-typ"/>
</dbReference>
<dbReference type="Gene3D" id="3.30.420.40">
    <property type="match status" value="2"/>
</dbReference>
<evidence type="ECO:0000259" key="2">
    <source>
        <dbReference type="Pfam" id="PF12802"/>
    </source>
</evidence>